<dbReference type="FunCoup" id="Q55CZ0">
    <property type="interactions" value="744"/>
</dbReference>
<sequence>MKNLYSFVVLALLVLFMGDSNSQDLYTFDWNAPRVNINGHPHFKVNYYPGTTNSNYKGDFYPDLESNPTIKKYTFSNNCTLTASTDYSTAGLFTTPMNTVDNPFGTITDINTTLIVPFGVTVTFSGRVELIPSLLIKGRVVLEPSVANSYYFVMKTIIFPTGVFESIPIATSNHTVFLQGAYSTSPFIWDPLYTSSFLCLGGTVSLKGFNSESVWTGRNSSYSSYGGSFLRTPFIYNNTGAPIFRMASTGRDSSNNNNYVINNYYTGYRAGGSNGFISDSASFNGGGYLLVNPWNKNLWISGSKLSSMVFTLNSNVNIQNCVLFDLGHTKGDILDDNILDSNNMVTHTGTNLPDRYPITLLHNTKAVTISNNFFHHGFTFGGTQASIPRSFIGVKRSFGTISGNAFALKSSISGISLLHGTEQFEISYNAFLSVYSDTTDISSYRAYPDIDYLNGGIITTSPYSTYEGNAFEGNFKGGAFQVIPIQSRSSATGLSSDILIGAYVGLTQDNTADYKTNNVWNNVEYKNNFFAGEAEFRFRYSFTSLPTIKVNMKFGWYIGQRVSQRLGTTGNQANIELCYDSPYIASTLSIGDNFYITTSNSHNGKYNAVSMVNSLATSTYKYFAETFTSNYLSIKDSKFSHFAASPSTFLKNYATQLYFSNVNGTKLNIGFAINSFQPLYNLSPISTDVSSNRINVSFIPNFDFSYSDGQKVDYIVDGNVQSTLSFSLDPNKALKYNEVLFPKANGVYSVLISSVQNIPTFISPYGPYFANSYIIDSTAINFYLGIDLTSDISSSATALSIFGNSWTKCGWVSSICKTTGKFSKVSPTPSTVTESVTGAVRSIANEVSMLTSYLANDDTLGIKSSVNITLPSGSSFKFFIYSYNADYTGANIVNSLPLFTIKINGKYQEPYSRPSSTYQQYKKYGPFFYNTDSTDTKLIIEWASDNIKYSIPICGIEIFSNISSPLVIPTPTPSSGGAVETSSKSTTSSGSTETNYDEGLNAASSVLSSKTLFYLIFFYFIIYFFL</sequence>
<keyword evidence="5" id="KW-1185">Reference proteome</keyword>
<dbReference type="GeneID" id="8617296"/>
<accession>Q55CZ0</accession>
<feature type="compositionally biased region" description="Low complexity" evidence="1">
    <location>
        <begin position="981"/>
        <end position="994"/>
    </location>
</feature>
<keyword evidence="2" id="KW-0472">Membrane</keyword>
<evidence type="ECO:0000313" key="4">
    <source>
        <dbReference type="EMBL" id="EAL72275.1"/>
    </source>
</evidence>
<dbReference type="dictyBase" id="DDB_G0269850"/>
<feature type="transmembrane region" description="Helical" evidence="2">
    <location>
        <begin position="1007"/>
        <end position="1025"/>
    </location>
</feature>
<dbReference type="PaxDb" id="44689-DDB0233915"/>
<organism evidence="4 5">
    <name type="scientific">Dictyostelium discoideum</name>
    <name type="common">Social amoeba</name>
    <dbReference type="NCBI Taxonomy" id="44689"/>
    <lineage>
        <taxon>Eukaryota</taxon>
        <taxon>Amoebozoa</taxon>
        <taxon>Evosea</taxon>
        <taxon>Eumycetozoa</taxon>
        <taxon>Dictyostelia</taxon>
        <taxon>Dictyosteliales</taxon>
        <taxon>Dictyosteliaceae</taxon>
        <taxon>Dictyostelium</taxon>
    </lineage>
</organism>
<gene>
    <name evidence="4" type="ORF">DDB_G0269850</name>
</gene>
<evidence type="ECO:0000256" key="1">
    <source>
        <dbReference type="SAM" id="MobiDB-lite"/>
    </source>
</evidence>
<evidence type="ECO:0000313" key="5">
    <source>
        <dbReference type="Proteomes" id="UP000002195"/>
    </source>
</evidence>
<dbReference type="EMBL" id="AAFI02000005">
    <property type="protein sequence ID" value="EAL72275.1"/>
    <property type="molecule type" value="Genomic_DNA"/>
</dbReference>
<evidence type="ECO:0000256" key="2">
    <source>
        <dbReference type="SAM" id="Phobius"/>
    </source>
</evidence>
<dbReference type="PhylomeDB" id="Q55CZ0"/>
<comment type="caution">
    <text evidence="4">The sequence shown here is derived from an EMBL/GenBank/DDBJ whole genome shotgun (WGS) entry which is preliminary data.</text>
</comment>
<proteinExistence type="predicted"/>
<keyword evidence="2" id="KW-0812">Transmembrane</keyword>
<dbReference type="Proteomes" id="UP000002195">
    <property type="component" value="Unassembled WGS sequence"/>
</dbReference>
<name>Q55CZ0_DICDI</name>
<feature type="chain" id="PRO_5004250631" evidence="3">
    <location>
        <begin position="23"/>
        <end position="1026"/>
    </location>
</feature>
<evidence type="ECO:0000256" key="3">
    <source>
        <dbReference type="SAM" id="SignalP"/>
    </source>
</evidence>
<feature type="signal peptide" evidence="3">
    <location>
        <begin position="1"/>
        <end position="22"/>
    </location>
</feature>
<reference evidence="4 5" key="1">
    <citation type="journal article" date="2005" name="Nature">
        <title>The genome of the social amoeba Dictyostelium discoideum.</title>
        <authorList>
            <consortium name="The Dictyostelium discoideum Sequencing Consortium"/>
            <person name="Eichinger L."/>
            <person name="Pachebat J.A."/>
            <person name="Glockner G."/>
            <person name="Rajandream M.A."/>
            <person name="Sucgang R."/>
            <person name="Berriman M."/>
            <person name="Song J."/>
            <person name="Olsen R."/>
            <person name="Szafranski K."/>
            <person name="Xu Q."/>
            <person name="Tunggal B."/>
            <person name="Kummerfeld S."/>
            <person name="Madera M."/>
            <person name="Konfortov B.A."/>
            <person name="Rivero F."/>
            <person name="Bankier A.T."/>
            <person name="Lehmann R."/>
            <person name="Hamlin N."/>
            <person name="Davies R."/>
            <person name="Gaudet P."/>
            <person name="Fey P."/>
            <person name="Pilcher K."/>
            <person name="Chen G."/>
            <person name="Saunders D."/>
            <person name="Sodergren E."/>
            <person name="Davis P."/>
            <person name="Kerhornou A."/>
            <person name="Nie X."/>
            <person name="Hall N."/>
            <person name="Anjard C."/>
            <person name="Hemphill L."/>
            <person name="Bason N."/>
            <person name="Farbrother P."/>
            <person name="Desany B."/>
            <person name="Just E."/>
            <person name="Morio T."/>
            <person name="Rost R."/>
            <person name="Churcher C."/>
            <person name="Cooper J."/>
            <person name="Haydock S."/>
            <person name="van Driessche N."/>
            <person name="Cronin A."/>
            <person name="Goodhead I."/>
            <person name="Muzny D."/>
            <person name="Mourier T."/>
            <person name="Pain A."/>
            <person name="Lu M."/>
            <person name="Harper D."/>
            <person name="Lindsay R."/>
            <person name="Hauser H."/>
            <person name="James K."/>
            <person name="Quiles M."/>
            <person name="Madan Babu M."/>
            <person name="Saito T."/>
            <person name="Buchrieser C."/>
            <person name="Wardroper A."/>
            <person name="Felder M."/>
            <person name="Thangavelu M."/>
            <person name="Johnson D."/>
            <person name="Knights A."/>
            <person name="Loulseged H."/>
            <person name="Mungall K."/>
            <person name="Oliver K."/>
            <person name="Price C."/>
            <person name="Quail M.A."/>
            <person name="Urushihara H."/>
            <person name="Hernandez J."/>
            <person name="Rabbinowitsch E."/>
            <person name="Steffen D."/>
            <person name="Sanders M."/>
            <person name="Ma J."/>
            <person name="Kohara Y."/>
            <person name="Sharp S."/>
            <person name="Simmonds M."/>
            <person name="Spiegler S."/>
            <person name="Tivey A."/>
            <person name="Sugano S."/>
            <person name="White B."/>
            <person name="Walker D."/>
            <person name="Woodward J."/>
            <person name="Winckler T."/>
            <person name="Tanaka Y."/>
            <person name="Shaulsky G."/>
            <person name="Schleicher M."/>
            <person name="Weinstock G."/>
            <person name="Rosenthal A."/>
            <person name="Cox E.C."/>
            <person name="Chisholm R.L."/>
            <person name="Gibbs R."/>
            <person name="Loomis W.F."/>
            <person name="Platzer M."/>
            <person name="Kay R.R."/>
            <person name="Williams J."/>
            <person name="Dear P.H."/>
            <person name="Noegel A.A."/>
            <person name="Barrell B."/>
            <person name="Kuspa A."/>
        </authorList>
    </citation>
    <scope>NUCLEOTIDE SEQUENCE [LARGE SCALE GENOMIC DNA]</scope>
    <source>
        <strain evidence="4 5">AX4</strain>
    </source>
</reference>
<dbReference type="InParanoid" id="Q55CZ0"/>
<dbReference type="AlphaFoldDB" id="Q55CZ0"/>
<dbReference type="GlyGen" id="Q55CZ0">
    <property type="glycosylation" value="2 sites"/>
</dbReference>
<dbReference type="HOGENOM" id="CLU_296033_0_0_1"/>
<keyword evidence="3" id="KW-0732">Signal</keyword>
<protein>
    <submittedName>
        <fullName evidence="4">Uncharacterized protein</fullName>
    </submittedName>
</protein>
<dbReference type="PANTHER" id="PTHR31959:SF2">
    <property type="entry name" value="CARBOHYDRATE BINDING DOMAIN-CONTAINING PROTEIN"/>
    <property type="match status" value="1"/>
</dbReference>
<dbReference type="PANTHER" id="PTHR31959">
    <property type="entry name" value="CARBOHYDRATE BINDING DOMAIN-CONTAINING PROTEIN"/>
    <property type="match status" value="1"/>
</dbReference>
<dbReference type="RefSeq" id="XP_646341.1">
    <property type="nucleotide sequence ID" value="XM_641249.1"/>
</dbReference>
<dbReference type="IntAct" id="Q55CZ0">
    <property type="interactions" value="1"/>
</dbReference>
<dbReference type="VEuPathDB" id="AmoebaDB:DDB_G0269850"/>
<feature type="region of interest" description="Disordered" evidence="1">
    <location>
        <begin position="973"/>
        <end position="995"/>
    </location>
</feature>
<dbReference type="KEGG" id="ddi:DDB_G0269850"/>
<keyword evidence="2" id="KW-1133">Transmembrane helix</keyword>
<dbReference type="eggNOG" id="ENOG502RDJJ">
    <property type="taxonomic scope" value="Eukaryota"/>
</dbReference>